<organism evidence="1 2">
    <name type="scientific">Enterobacter roggenkampii</name>
    <dbReference type="NCBI Taxonomy" id="1812935"/>
    <lineage>
        <taxon>Bacteria</taxon>
        <taxon>Pseudomonadati</taxon>
        <taxon>Pseudomonadota</taxon>
        <taxon>Gammaproteobacteria</taxon>
        <taxon>Enterobacterales</taxon>
        <taxon>Enterobacteriaceae</taxon>
        <taxon>Enterobacter</taxon>
        <taxon>Enterobacter cloacae complex</taxon>
    </lineage>
</organism>
<accession>A0ABD7KNI0</accession>
<dbReference type="RefSeq" id="WP_063922447.1">
    <property type="nucleotide sequence ID" value="NZ_FKDD01000029.1"/>
</dbReference>
<name>A0ABD7KNI0_9ENTR</name>
<gene>
    <name evidence="1" type="ORF">SAMEA2273136_04480</name>
</gene>
<sequence length="159" mass="16871">MKTSPQLETSPVKELVRAGHEFAAAMGADTPLIEIAKLVSRLATELDVQLSRANTLASLAAEPVAWTDADELRDANNGGSGYLFAIGCDANKFADPRRQVMLYAAPPAPLVPEGIPKGLAGHIVSLLAHNIGDKLLAQKIWNACRTAMLLSISQTENGK</sequence>
<dbReference type="AlphaFoldDB" id="A0ABD7KNI0"/>
<evidence type="ECO:0000313" key="1">
    <source>
        <dbReference type="EMBL" id="SAD26459.1"/>
    </source>
</evidence>
<dbReference type="EMBL" id="FKDD01000029">
    <property type="protein sequence ID" value="SAD26459.1"/>
    <property type="molecule type" value="Genomic_DNA"/>
</dbReference>
<protein>
    <submittedName>
        <fullName evidence="1">Uncharacterized protein</fullName>
    </submittedName>
</protein>
<dbReference type="Proteomes" id="UP000077278">
    <property type="component" value="Unassembled WGS sequence"/>
</dbReference>
<proteinExistence type="predicted"/>
<reference evidence="1 2" key="1">
    <citation type="submission" date="2016-03" db="EMBL/GenBank/DDBJ databases">
        <authorList>
            <consortium name="Pathogen Informatics"/>
        </authorList>
    </citation>
    <scope>NUCLEOTIDE SEQUENCE [LARGE SCALE GENOMIC DNA]</scope>
    <source>
        <strain evidence="2">e264</strain>
    </source>
</reference>
<comment type="caution">
    <text evidence="1">The sequence shown here is derived from an EMBL/GenBank/DDBJ whole genome shotgun (WGS) entry which is preliminary data.</text>
</comment>
<evidence type="ECO:0000313" key="2">
    <source>
        <dbReference type="Proteomes" id="UP000077278"/>
    </source>
</evidence>